<protein>
    <recommendedName>
        <fullName evidence="5">Outer membrane protein beta-barrel domain-containing protein</fullName>
    </recommendedName>
</protein>
<keyword evidence="4" id="KW-1185">Reference proteome</keyword>
<dbReference type="KEGG" id="llu:AKJ09_01281"/>
<sequence length="239" mass="25337">MRAAHVGTSVARERAIMRLHASSSAAFVALGLLASSTNAFAQEESKPAEEPAPATRAAAPAAAYEAPPSESTAPYVRHGFTMELGVGVSQTSLSSDVGDREHSNIGLAPLSLSMGGFVSPKVALLGRMAGTSFFRDDDHKRSYQTVSGFYGAGLQYWPSDRFFVGGGVGAAVLASDLYRQGSRDVRYTEVGFGGNLRAGWAFAELGNHHVFTLAIDTFASKFEKSSTLAAALNLSWQYF</sequence>
<feature type="chain" id="PRO_5005465997" description="Outer membrane protein beta-barrel domain-containing protein" evidence="2">
    <location>
        <begin position="42"/>
        <end position="239"/>
    </location>
</feature>
<evidence type="ECO:0000313" key="4">
    <source>
        <dbReference type="Proteomes" id="UP000064967"/>
    </source>
</evidence>
<evidence type="ECO:0000256" key="1">
    <source>
        <dbReference type="SAM" id="MobiDB-lite"/>
    </source>
</evidence>
<organism evidence="3 4">
    <name type="scientific">Labilithrix luteola</name>
    <dbReference type="NCBI Taxonomy" id="1391654"/>
    <lineage>
        <taxon>Bacteria</taxon>
        <taxon>Pseudomonadati</taxon>
        <taxon>Myxococcota</taxon>
        <taxon>Polyangia</taxon>
        <taxon>Polyangiales</taxon>
        <taxon>Labilitrichaceae</taxon>
        <taxon>Labilithrix</taxon>
    </lineage>
</organism>
<proteinExistence type="predicted"/>
<feature type="region of interest" description="Disordered" evidence="1">
    <location>
        <begin position="41"/>
        <end position="68"/>
    </location>
</feature>
<name>A0A0K1PM68_9BACT</name>
<reference evidence="3 4" key="1">
    <citation type="submission" date="2015-08" db="EMBL/GenBank/DDBJ databases">
        <authorList>
            <person name="Babu N.S."/>
            <person name="Beckwith C.J."/>
            <person name="Beseler K.G."/>
            <person name="Brison A."/>
            <person name="Carone J.V."/>
            <person name="Caskin T.P."/>
            <person name="Diamond M."/>
            <person name="Durham M.E."/>
            <person name="Foxe J.M."/>
            <person name="Go M."/>
            <person name="Henderson B.A."/>
            <person name="Jones I.B."/>
            <person name="McGettigan J.A."/>
            <person name="Micheletti S.J."/>
            <person name="Nasrallah M.E."/>
            <person name="Ortiz D."/>
            <person name="Piller C.R."/>
            <person name="Privatt S.R."/>
            <person name="Schneider S.L."/>
            <person name="Sharp S."/>
            <person name="Smith T.C."/>
            <person name="Stanton J.D."/>
            <person name="Ullery H.E."/>
            <person name="Wilson R.J."/>
            <person name="Serrano M.G."/>
            <person name="Buck G."/>
            <person name="Lee V."/>
            <person name="Wang Y."/>
            <person name="Carvalho R."/>
            <person name="Voegtly L."/>
            <person name="Shi R."/>
            <person name="Duckworth R."/>
            <person name="Johnson A."/>
            <person name="Loviza R."/>
            <person name="Walstead R."/>
            <person name="Shah Z."/>
            <person name="Kiflezghi M."/>
            <person name="Wade K."/>
            <person name="Ball S.L."/>
            <person name="Bradley K.W."/>
            <person name="Asai D.J."/>
            <person name="Bowman C.A."/>
            <person name="Russell D.A."/>
            <person name="Pope W.H."/>
            <person name="Jacobs-Sera D."/>
            <person name="Hendrix R.W."/>
            <person name="Hatfull G.F."/>
        </authorList>
    </citation>
    <scope>NUCLEOTIDE SEQUENCE [LARGE SCALE GENOMIC DNA]</scope>
    <source>
        <strain evidence="3 4">DSM 27648</strain>
    </source>
</reference>
<keyword evidence="2" id="KW-0732">Signal</keyword>
<accession>A0A0K1PM68</accession>
<evidence type="ECO:0008006" key="5">
    <source>
        <dbReference type="Google" id="ProtNLM"/>
    </source>
</evidence>
<gene>
    <name evidence="3" type="ORF">AKJ09_01281</name>
</gene>
<dbReference type="Proteomes" id="UP000064967">
    <property type="component" value="Chromosome"/>
</dbReference>
<evidence type="ECO:0000313" key="3">
    <source>
        <dbReference type="EMBL" id="AKU94617.1"/>
    </source>
</evidence>
<evidence type="ECO:0000256" key="2">
    <source>
        <dbReference type="SAM" id="SignalP"/>
    </source>
</evidence>
<feature type="signal peptide" evidence="2">
    <location>
        <begin position="1"/>
        <end position="41"/>
    </location>
</feature>
<dbReference type="AlphaFoldDB" id="A0A0K1PM68"/>
<dbReference type="EMBL" id="CP012333">
    <property type="protein sequence ID" value="AKU94617.1"/>
    <property type="molecule type" value="Genomic_DNA"/>
</dbReference>
<feature type="compositionally biased region" description="Low complexity" evidence="1">
    <location>
        <begin position="51"/>
        <end position="68"/>
    </location>
</feature>